<feature type="domain" description="4Fe-4S ferredoxin-type" evidence="6">
    <location>
        <begin position="6"/>
        <end position="35"/>
    </location>
</feature>
<dbReference type="OrthoDB" id="37898at2157"/>
<evidence type="ECO:0000313" key="8">
    <source>
        <dbReference type="Proteomes" id="UP000010866"/>
    </source>
</evidence>
<evidence type="ECO:0000256" key="1">
    <source>
        <dbReference type="ARBA" id="ARBA00001974"/>
    </source>
</evidence>
<keyword evidence="8" id="KW-1185">Reference proteome</keyword>
<dbReference type="RefSeq" id="WP_015325572.1">
    <property type="nucleotide sequence ID" value="NC_019977.1"/>
</dbReference>
<dbReference type="STRING" id="867904.Metho_2246"/>
<evidence type="ECO:0000259" key="6">
    <source>
        <dbReference type="PROSITE" id="PS51379"/>
    </source>
</evidence>
<dbReference type="PANTHER" id="PTHR31332">
    <property type="entry name" value="7-HYDROXYMETHYL CHLOROPHYLL A REDUCTASE, CHLOROPLASTIC"/>
    <property type="match status" value="1"/>
</dbReference>
<evidence type="ECO:0000256" key="4">
    <source>
        <dbReference type="ARBA" id="ARBA00023004"/>
    </source>
</evidence>
<evidence type="ECO:0000256" key="3">
    <source>
        <dbReference type="ARBA" id="ARBA00023002"/>
    </source>
</evidence>
<dbReference type="InterPro" id="IPR045220">
    <property type="entry name" value="FRHB/FDHB/HCAR-like"/>
</dbReference>
<dbReference type="GeneID" id="14408324"/>
<dbReference type="InterPro" id="IPR007516">
    <property type="entry name" value="Co_F420_Hydgase/DH_bsu_N"/>
</dbReference>
<dbReference type="EMBL" id="CP003362">
    <property type="protein sequence ID" value="AGB50407.1"/>
    <property type="molecule type" value="Genomic_DNA"/>
</dbReference>
<dbReference type="InterPro" id="IPR054922">
    <property type="entry name" value="FPO_su_F"/>
</dbReference>
<dbReference type="HOGENOM" id="CLU_037958_0_0_2"/>
<proteinExistence type="predicted"/>
<keyword evidence="3" id="KW-0560">Oxidoreductase</keyword>
<accession>L0KY87</accession>
<keyword evidence="5" id="KW-0411">Iron-sulfur</keyword>
<dbReference type="Pfam" id="PF04422">
    <property type="entry name" value="FrhB_FdhB_N"/>
    <property type="match status" value="1"/>
</dbReference>
<organism evidence="7 8">
    <name type="scientific">Methanomethylovorans hollandica (strain DSM 15978 / NBRC 107637 / DMS1)</name>
    <dbReference type="NCBI Taxonomy" id="867904"/>
    <lineage>
        <taxon>Archaea</taxon>
        <taxon>Methanobacteriati</taxon>
        <taxon>Methanobacteriota</taxon>
        <taxon>Stenosarchaea group</taxon>
        <taxon>Methanomicrobia</taxon>
        <taxon>Methanosarcinales</taxon>
        <taxon>Methanosarcinaceae</taxon>
        <taxon>Methanomethylovorans</taxon>
    </lineage>
</organism>
<dbReference type="NCBIfam" id="NF040616">
    <property type="entry name" value="F420_dehyd_FpoF"/>
    <property type="match status" value="1"/>
</dbReference>
<reference evidence="8" key="1">
    <citation type="submission" date="2012-02" db="EMBL/GenBank/DDBJ databases">
        <title>Complete sequence of chromosome of Methanomethylovorans hollandica DSM 15978.</title>
        <authorList>
            <person name="Lucas S."/>
            <person name="Copeland A."/>
            <person name="Lapidus A."/>
            <person name="Glavina del Rio T."/>
            <person name="Dalin E."/>
            <person name="Tice H."/>
            <person name="Bruce D."/>
            <person name="Goodwin L."/>
            <person name="Pitluck S."/>
            <person name="Peters L."/>
            <person name="Mikhailova N."/>
            <person name="Held B."/>
            <person name="Kyrpides N."/>
            <person name="Mavromatis K."/>
            <person name="Ivanova N."/>
            <person name="Brettin T."/>
            <person name="Detter J.C."/>
            <person name="Han C."/>
            <person name="Larimer F."/>
            <person name="Land M."/>
            <person name="Hauser L."/>
            <person name="Markowitz V."/>
            <person name="Cheng J.-F."/>
            <person name="Hugenholtz P."/>
            <person name="Woyke T."/>
            <person name="Wu D."/>
            <person name="Spring S."/>
            <person name="Schroeder M."/>
            <person name="Brambilla E."/>
            <person name="Klenk H.-P."/>
            <person name="Eisen J.A."/>
        </authorList>
    </citation>
    <scope>NUCLEOTIDE SEQUENCE [LARGE SCALE GENOMIC DNA]</scope>
    <source>
        <strain evidence="8">DSM 15978 / NBRC 107637 / DMS1</strain>
    </source>
</reference>
<dbReference type="PROSITE" id="PS00198">
    <property type="entry name" value="4FE4S_FER_1"/>
    <property type="match status" value="2"/>
</dbReference>
<dbReference type="InterPro" id="IPR017900">
    <property type="entry name" value="4Fe4S_Fe_S_CS"/>
</dbReference>
<dbReference type="GO" id="GO:0052592">
    <property type="term" value="F:oxidoreductase activity, acting on CH or CH2 groups, with an iron-sulfur protein as acceptor"/>
    <property type="evidence" value="ECO:0007669"/>
    <property type="project" value="TreeGrafter"/>
</dbReference>
<dbReference type="PANTHER" id="PTHR31332:SF6">
    <property type="entry name" value="FORMATE DEHYDROGENASE SUBUNIT BETA"/>
    <property type="match status" value="1"/>
</dbReference>
<dbReference type="Pfam" id="PF12838">
    <property type="entry name" value="Fer4_7"/>
    <property type="match status" value="1"/>
</dbReference>
<evidence type="ECO:0000256" key="2">
    <source>
        <dbReference type="ARBA" id="ARBA00022723"/>
    </source>
</evidence>
<evidence type="ECO:0000256" key="5">
    <source>
        <dbReference type="ARBA" id="ARBA00023014"/>
    </source>
</evidence>
<dbReference type="Gene3D" id="3.10.450.750">
    <property type="match status" value="1"/>
</dbReference>
<dbReference type="GO" id="GO:0046872">
    <property type="term" value="F:metal ion binding"/>
    <property type="evidence" value="ECO:0007669"/>
    <property type="project" value="UniProtKB-KW"/>
</dbReference>
<dbReference type="AlphaFoldDB" id="L0KY87"/>
<dbReference type="SUPFAM" id="SSF54862">
    <property type="entry name" value="4Fe-4S ferredoxins"/>
    <property type="match status" value="1"/>
</dbReference>
<keyword evidence="2" id="KW-0479">Metal-binding</keyword>
<dbReference type="Gene3D" id="3.30.70.20">
    <property type="match status" value="1"/>
</dbReference>
<name>L0KY87_METHD</name>
<dbReference type="InterPro" id="IPR007525">
    <property type="entry name" value="FrhB_FdhB_C"/>
</dbReference>
<dbReference type="GO" id="GO:0051536">
    <property type="term" value="F:iron-sulfur cluster binding"/>
    <property type="evidence" value="ECO:0007669"/>
    <property type="project" value="UniProtKB-KW"/>
</dbReference>
<dbReference type="Proteomes" id="UP000010866">
    <property type="component" value="Chromosome"/>
</dbReference>
<dbReference type="Pfam" id="PF04432">
    <property type="entry name" value="FrhB_FdhB_C"/>
    <property type="match status" value="1"/>
</dbReference>
<keyword evidence="4" id="KW-0408">Iron</keyword>
<dbReference type="KEGG" id="mhz:Metho_2246"/>
<gene>
    <name evidence="7" type="ordered locus">Metho_2246</name>
</gene>
<dbReference type="PROSITE" id="PS51379">
    <property type="entry name" value="4FE4S_FER_2"/>
    <property type="match status" value="1"/>
</dbReference>
<protein>
    <submittedName>
        <fullName evidence="7">Coenzyme F420-reducing hydrogenase, beta subunit</fullName>
    </submittedName>
</protein>
<comment type="cofactor">
    <cofactor evidence="1">
        <name>FAD</name>
        <dbReference type="ChEBI" id="CHEBI:57692"/>
    </cofactor>
</comment>
<dbReference type="NCBIfam" id="NF006808">
    <property type="entry name" value="PRK09326.1"/>
    <property type="match status" value="1"/>
</dbReference>
<evidence type="ECO:0000313" key="7">
    <source>
        <dbReference type="EMBL" id="AGB50407.1"/>
    </source>
</evidence>
<sequence length="343" mass="38171">MVHPKILEVIEHDVCTACGACASACPAGAIVINKRAEVRDPDNLELYEQGAAPYVCEGCFTCGRVCPVIDGYYDDEFANVKSFFGAKSTIVGQDGGVTSHILKELLRKGEIDCVVGISRNNVWETELVLMTKPEDVDKTTGTKYTYDSVLEALKEPFEKYNRIAVVGVPCQAHGARLISENVNDKIVLIVGLLCMESFYHETMREKIVPEIMKLNVDDVVKMDFGKGKFWNYTKDGQEHSVKIAEVAPYARHPCHNCCDYTSVFADISVGSVGTPDGWNCVLIRTDEGQRYFDMVKDTLEIMENPAPPGLDLVKKLAKMKHDNNSGHYLEVCEKFSFDECGIR</sequence>
<dbReference type="InterPro" id="IPR017896">
    <property type="entry name" value="4Fe4S_Fe-S-bd"/>
</dbReference>